<dbReference type="AlphaFoldDB" id="A0A263BQR6"/>
<reference evidence="2 3" key="2">
    <citation type="submission" date="2017-09" db="EMBL/GenBank/DDBJ databases">
        <title>Bacillus patelloidae sp. nov., isolated from the intestinal tract of a marine limpet.</title>
        <authorList>
            <person name="Liu R."/>
            <person name="Dong C."/>
            <person name="Shao Z."/>
        </authorList>
    </citation>
    <scope>NUCLEOTIDE SEQUENCE [LARGE SCALE GENOMIC DNA]</scope>
    <source>
        <strain evidence="2 3">SA5d-4</strain>
    </source>
</reference>
<dbReference type="Proteomes" id="UP000217083">
    <property type="component" value="Unassembled WGS sequence"/>
</dbReference>
<dbReference type="Pfam" id="PF01751">
    <property type="entry name" value="Toprim"/>
    <property type="match status" value="1"/>
</dbReference>
<evidence type="ECO:0000313" key="3">
    <source>
        <dbReference type="Proteomes" id="UP000217083"/>
    </source>
</evidence>
<dbReference type="CDD" id="cd01027">
    <property type="entry name" value="TOPRIM_RNase_M5_like"/>
    <property type="match status" value="1"/>
</dbReference>
<evidence type="ECO:0000259" key="1">
    <source>
        <dbReference type="PROSITE" id="PS50880"/>
    </source>
</evidence>
<dbReference type="PANTHER" id="PTHR39156:SF2">
    <property type="entry name" value="DNA PRIMASE (BACTERIAL TYPE) AND SMALL PRIMASE-LIKE PROTEINS"/>
    <property type="match status" value="1"/>
</dbReference>
<dbReference type="PANTHER" id="PTHR39156">
    <property type="entry name" value="RIBONUCLEASE M5"/>
    <property type="match status" value="1"/>
</dbReference>
<dbReference type="GO" id="GO:0043822">
    <property type="term" value="F:ribonuclease M5 activity"/>
    <property type="evidence" value="ECO:0007669"/>
    <property type="project" value="TreeGrafter"/>
</dbReference>
<dbReference type="PROSITE" id="PS50880">
    <property type="entry name" value="TOPRIM"/>
    <property type="match status" value="1"/>
</dbReference>
<evidence type="ECO:0000313" key="2">
    <source>
        <dbReference type="EMBL" id="OZM56044.1"/>
    </source>
</evidence>
<dbReference type="Gene3D" id="3.40.1360.10">
    <property type="match status" value="1"/>
</dbReference>
<dbReference type="InterPro" id="IPR006171">
    <property type="entry name" value="TOPRIM_dom"/>
</dbReference>
<keyword evidence="3" id="KW-1185">Reference proteome</keyword>
<dbReference type="GO" id="GO:0006364">
    <property type="term" value="P:rRNA processing"/>
    <property type="evidence" value="ECO:0007669"/>
    <property type="project" value="TreeGrafter"/>
</dbReference>
<gene>
    <name evidence="2" type="ORF">CIB95_14190</name>
</gene>
<sequence>MSHEEKVIVVEGKSDKKRLEKLINEPVKIICTNGTLSIDKLEELFDELEGKDVYILTDADDAGAKLRKQLLHEFPNAEHLYIDKMYREVATTPFEYLARLLLSANFLVNKTYYM</sequence>
<comment type="caution">
    <text evidence="2">The sequence shown here is derived from an EMBL/GenBank/DDBJ whole genome shotgun (WGS) entry which is preliminary data.</text>
</comment>
<dbReference type="InterPro" id="IPR034141">
    <property type="entry name" value="TOPRIM_RNase_M5-like"/>
</dbReference>
<reference evidence="3" key="1">
    <citation type="submission" date="2017-08" db="EMBL/GenBank/DDBJ databases">
        <authorList>
            <person name="Huang Z."/>
        </authorList>
    </citation>
    <scope>NUCLEOTIDE SEQUENCE [LARGE SCALE GENOMIC DNA]</scope>
    <source>
        <strain evidence="3">SA5d-4</strain>
    </source>
</reference>
<dbReference type="SMART" id="SM00493">
    <property type="entry name" value="TOPRIM"/>
    <property type="match status" value="1"/>
</dbReference>
<protein>
    <recommendedName>
        <fullName evidence="1">Toprim domain-containing protein</fullName>
    </recommendedName>
</protein>
<proteinExistence type="predicted"/>
<organism evidence="2 3">
    <name type="scientific">Lottiidibacillus patelloidae</name>
    <dbReference type="NCBI Taxonomy" id="2670334"/>
    <lineage>
        <taxon>Bacteria</taxon>
        <taxon>Bacillati</taxon>
        <taxon>Bacillota</taxon>
        <taxon>Bacilli</taxon>
        <taxon>Bacillales</taxon>
        <taxon>Bacillaceae</taxon>
        <taxon>Lottiidibacillus</taxon>
    </lineage>
</organism>
<dbReference type="EMBL" id="NPIA01000009">
    <property type="protein sequence ID" value="OZM56044.1"/>
    <property type="molecule type" value="Genomic_DNA"/>
</dbReference>
<accession>A0A263BQR6</accession>
<dbReference type="SUPFAM" id="SSF110455">
    <property type="entry name" value="Toprim domain"/>
    <property type="match status" value="1"/>
</dbReference>
<name>A0A263BQR6_9BACI</name>
<feature type="domain" description="Toprim" evidence="1">
    <location>
        <begin position="5"/>
        <end position="93"/>
    </location>
</feature>